<dbReference type="EMBL" id="KN839002">
    <property type="protein sequence ID" value="KIJ91469.1"/>
    <property type="molecule type" value="Genomic_DNA"/>
</dbReference>
<proteinExistence type="predicted"/>
<reference evidence="2 3" key="1">
    <citation type="submission" date="2014-04" db="EMBL/GenBank/DDBJ databases">
        <authorList>
            <consortium name="DOE Joint Genome Institute"/>
            <person name="Kuo A."/>
            <person name="Kohler A."/>
            <person name="Nagy L.G."/>
            <person name="Floudas D."/>
            <person name="Copeland A."/>
            <person name="Barry K.W."/>
            <person name="Cichocki N."/>
            <person name="Veneault-Fourrey C."/>
            <person name="LaButti K."/>
            <person name="Lindquist E.A."/>
            <person name="Lipzen A."/>
            <person name="Lundell T."/>
            <person name="Morin E."/>
            <person name="Murat C."/>
            <person name="Sun H."/>
            <person name="Tunlid A."/>
            <person name="Henrissat B."/>
            <person name="Grigoriev I.V."/>
            <person name="Hibbett D.S."/>
            <person name="Martin F."/>
            <person name="Nordberg H.P."/>
            <person name="Cantor M.N."/>
            <person name="Hua S.X."/>
        </authorList>
    </citation>
    <scope>NUCLEOTIDE SEQUENCE [LARGE SCALE GENOMIC DNA]</scope>
    <source>
        <strain evidence="2 3">LaAM-08-1</strain>
    </source>
</reference>
<dbReference type="SMART" id="SM00225">
    <property type="entry name" value="BTB"/>
    <property type="match status" value="1"/>
</dbReference>
<reference evidence="3" key="2">
    <citation type="submission" date="2015-01" db="EMBL/GenBank/DDBJ databases">
        <title>Evolutionary Origins and Diversification of the Mycorrhizal Mutualists.</title>
        <authorList>
            <consortium name="DOE Joint Genome Institute"/>
            <consortium name="Mycorrhizal Genomics Consortium"/>
            <person name="Kohler A."/>
            <person name="Kuo A."/>
            <person name="Nagy L.G."/>
            <person name="Floudas D."/>
            <person name="Copeland A."/>
            <person name="Barry K.W."/>
            <person name="Cichocki N."/>
            <person name="Veneault-Fourrey C."/>
            <person name="LaButti K."/>
            <person name="Lindquist E.A."/>
            <person name="Lipzen A."/>
            <person name="Lundell T."/>
            <person name="Morin E."/>
            <person name="Murat C."/>
            <person name="Riley R."/>
            <person name="Ohm R."/>
            <person name="Sun H."/>
            <person name="Tunlid A."/>
            <person name="Henrissat B."/>
            <person name="Grigoriev I.V."/>
            <person name="Hibbett D.S."/>
            <person name="Martin F."/>
        </authorList>
    </citation>
    <scope>NUCLEOTIDE SEQUENCE [LARGE SCALE GENOMIC DNA]</scope>
    <source>
        <strain evidence="3">LaAM-08-1</strain>
    </source>
</reference>
<feature type="domain" description="BTB" evidence="1">
    <location>
        <begin position="988"/>
        <end position="1070"/>
    </location>
</feature>
<organism evidence="2 3">
    <name type="scientific">Laccaria amethystina LaAM-08-1</name>
    <dbReference type="NCBI Taxonomy" id="1095629"/>
    <lineage>
        <taxon>Eukaryota</taxon>
        <taxon>Fungi</taxon>
        <taxon>Dikarya</taxon>
        <taxon>Basidiomycota</taxon>
        <taxon>Agaricomycotina</taxon>
        <taxon>Agaricomycetes</taxon>
        <taxon>Agaricomycetidae</taxon>
        <taxon>Agaricales</taxon>
        <taxon>Agaricineae</taxon>
        <taxon>Hydnangiaceae</taxon>
        <taxon>Laccaria</taxon>
    </lineage>
</organism>
<gene>
    <name evidence="2" type="ORF">K443DRAFT_482918</name>
</gene>
<name>A0A0C9WHM8_9AGAR</name>
<accession>A0A0C9WHM8</accession>
<dbReference type="STRING" id="1095629.A0A0C9WHM8"/>
<evidence type="ECO:0000259" key="1">
    <source>
        <dbReference type="PROSITE" id="PS50097"/>
    </source>
</evidence>
<protein>
    <recommendedName>
        <fullName evidence="1">BTB domain-containing protein</fullName>
    </recommendedName>
</protein>
<keyword evidence="3" id="KW-1185">Reference proteome</keyword>
<dbReference type="Pfam" id="PF00651">
    <property type="entry name" value="BTB"/>
    <property type="match status" value="1"/>
</dbReference>
<dbReference type="HOGENOM" id="CLU_006883_0_0_1"/>
<dbReference type="PROSITE" id="PS50097">
    <property type="entry name" value="BTB"/>
    <property type="match status" value="1"/>
</dbReference>
<dbReference type="InterPro" id="IPR011333">
    <property type="entry name" value="SKP1/BTB/POZ_sf"/>
</dbReference>
<sequence>MLPLRKPSHYEGFEYVSVEPWTPEKVRREILKDFESSAADCLLFTEIVSISASSRNGGDIREEWSVNAARESPLLEGNFRYGKLTISQLPATARHNSRTWQIATQAVAIDSLPHDLSSVSKRQPIVGLAASSENNHEHGRGSHRFFSILPLPTSTSLPVHVTASFVLSSDRRNIRFDGYDNLETKYNKWLLSDVVPPLYLFLLANLSCVGDNKRHWPGNTPDDSISQIVTSTFYSTHLKTCKLPVFRSKFHPFPVYPQQAVIYGNEPEAVTKVLELIKPHDIVKPSTLVRPRIIKDAGISAVTPQYVKAQILSDPIKLTSTLNVEEISNVVRFLVQDGVEGVEVNNIVGLKILPLEDGTFGTFMSKSNSTSYYVWKKSYGPLIFPPNRIVNSEFHPKDLKILDVDLNIASLDSTNISALARELLQGGEEMMITTQTLLDWITSFWKAYPRLGMNAADIDLLPLVATMEGGHFVSLSYCRTKPVALSNEDLSSSWLWDLLQQLGILTIRKEHLPRALKAILEGKDYPTFNLSKLLSIMEPSISRVVERILSLDEQARHRFASWLRLKLSTSKPPQNLINVARSLPIWPAACKNQPERLCAASQVLQLPSRLTLEVARFMRVLVSAEPTLKHLNVESILYSDLHSKLDLPRVLGVNDEQIYKALLTAWVNGLPASDTQPLPVPNCNLVVQLSNTLYARDPLFEAAFGPGSPSFVHSRFRDLEVDLHRHGLQRQNNLTMTVFADCARALQNSQDDADKTARAAVVFASYSQDLPLHVGSAQQQLWHNVDDIRFIPRKMNVIRQLDYVQHLPEVVSPNQLVREEFEHIAWTQRAFFNEQPDQRVLLAYPGLGKPTILDVVAHLQILSTLSESETRLRDVTATYKFLNDNVEAARNVILQHHDEKIFLNVDDPSKDEWTWEAADSLAFSTYDIEEVQRVRHFLTPFKNLLLSAGVVPVYQPPVADASPLTSDSMLLLQIRTGFNEMRKARQFIDVVFVPSSGPQVGESEIDPELVAHRNFLAVYSDYFRDAFCGNYKEALAASSSNPIRFPVDYPKSCIAAVLDYIYSGTFLLAGLPDEGTSLCLDDLLDIMKLSEYWHLTGLFEIVQREIATKGLIDPTTLAQTSEVASSIGATLLHNYCMDYESFNAEYIRKVRG</sequence>
<dbReference type="AlphaFoldDB" id="A0A0C9WHM8"/>
<dbReference type="OrthoDB" id="1262810at2759"/>
<dbReference type="Proteomes" id="UP000054477">
    <property type="component" value="Unassembled WGS sequence"/>
</dbReference>
<dbReference type="CDD" id="cd18186">
    <property type="entry name" value="BTB_POZ_ZBTB_KLHL-like"/>
    <property type="match status" value="1"/>
</dbReference>
<evidence type="ECO:0000313" key="2">
    <source>
        <dbReference type="EMBL" id="KIJ91469.1"/>
    </source>
</evidence>
<dbReference type="InterPro" id="IPR000210">
    <property type="entry name" value="BTB/POZ_dom"/>
</dbReference>
<dbReference type="Gene3D" id="3.30.710.10">
    <property type="entry name" value="Potassium Channel Kv1.1, Chain A"/>
    <property type="match status" value="1"/>
</dbReference>
<dbReference type="PANTHER" id="PTHR46919">
    <property type="entry name" value="ZINC FINGER, C3HC4 TYPE (RING FINGER) FAMILY PROTEIN"/>
    <property type="match status" value="1"/>
</dbReference>
<dbReference type="SUPFAM" id="SSF54695">
    <property type="entry name" value="POZ domain"/>
    <property type="match status" value="1"/>
</dbReference>
<evidence type="ECO:0000313" key="3">
    <source>
        <dbReference type="Proteomes" id="UP000054477"/>
    </source>
</evidence>
<dbReference type="PANTHER" id="PTHR46919:SF2">
    <property type="entry name" value="SACSIN"/>
    <property type="match status" value="1"/>
</dbReference>